<evidence type="ECO:0000313" key="2">
    <source>
        <dbReference type="Proteomes" id="UP001279734"/>
    </source>
</evidence>
<accession>A0AAD3Y6M6</accession>
<keyword evidence="2" id="KW-1185">Reference proteome</keyword>
<dbReference type="AlphaFoldDB" id="A0AAD3Y6M6"/>
<dbReference type="Proteomes" id="UP001279734">
    <property type="component" value="Unassembled WGS sequence"/>
</dbReference>
<dbReference type="PANTHER" id="PTHR33401">
    <property type="entry name" value="LIGHT-HARVESTING COMPLEX-LIKE PROTEIN OHP2, CHLOROPLASTIC"/>
    <property type="match status" value="1"/>
</dbReference>
<evidence type="ECO:0000313" key="1">
    <source>
        <dbReference type="EMBL" id="GMH29174.1"/>
    </source>
</evidence>
<comment type="caution">
    <text evidence="1">The sequence shown here is derived from an EMBL/GenBank/DDBJ whole genome shotgun (WGS) entry which is preliminary data.</text>
</comment>
<gene>
    <name evidence="1" type="ORF">Nepgr_031017</name>
</gene>
<organism evidence="1 2">
    <name type="scientific">Nepenthes gracilis</name>
    <name type="common">Slender pitcher plant</name>
    <dbReference type="NCBI Taxonomy" id="150966"/>
    <lineage>
        <taxon>Eukaryota</taxon>
        <taxon>Viridiplantae</taxon>
        <taxon>Streptophyta</taxon>
        <taxon>Embryophyta</taxon>
        <taxon>Tracheophyta</taxon>
        <taxon>Spermatophyta</taxon>
        <taxon>Magnoliopsida</taxon>
        <taxon>eudicotyledons</taxon>
        <taxon>Gunneridae</taxon>
        <taxon>Pentapetalae</taxon>
        <taxon>Caryophyllales</taxon>
        <taxon>Nepenthaceae</taxon>
        <taxon>Nepenthes</taxon>
    </lineage>
</organism>
<name>A0AAD3Y6M6_NEPGR</name>
<protein>
    <submittedName>
        <fullName evidence="1">Uncharacterized protein</fullName>
    </submittedName>
</protein>
<dbReference type="EMBL" id="BSYO01000036">
    <property type="protein sequence ID" value="GMH29174.1"/>
    <property type="molecule type" value="Genomic_DNA"/>
</dbReference>
<reference evidence="1" key="1">
    <citation type="submission" date="2023-05" db="EMBL/GenBank/DDBJ databases">
        <title>Nepenthes gracilis genome sequencing.</title>
        <authorList>
            <person name="Fukushima K."/>
        </authorList>
    </citation>
    <scope>NUCLEOTIDE SEQUENCE</scope>
    <source>
        <strain evidence="1">SING2019-196</strain>
    </source>
</reference>
<sequence length="92" mass="10328">MDANGRDAIIKTIGKVEGEKGGVGIEREEKNESKSLLPTQDRGMVKWIPRTRRKVQWNDTNGNKLAEVLEFQPSDASDNDEEEADSCFCTIM</sequence>
<dbReference type="PANTHER" id="PTHR33401:SF2">
    <property type="entry name" value="OS03G0138400 PROTEIN"/>
    <property type="match status" value="1"/>
</dbReference>
<proteinExistence type="predicted"/>